<organism evidence="8 9">
    <name type="scientific">Caenorhabditis tropicalis</name>
    <dbReference type="NCBI Taxonomy" id="1561998"/>
    <lineage>
        <taxon>Eukaryota</taxon>
        <taxon>Metazoa</taxon>
        <taxon>Ecdysozoa</taxon>
        <taxon>Nematoda</taxon>
        <taxon>Chromadorea</taxon>
        <taxon>Rhabditida</taxon>
        <taxon>Rhabditina</taxon>
        <taxon>Rhabditomorpha</taxon>
        <taxon>Rhabditoidea</taxon>
        <taxon>Rhabditidae</taxon>
        <taxon>Peloderinae</taxon>
        <taxon>Caenorhabditis</taxon>
    </lineage>
</organism>
<evidence type="ECO:0000256" key="5">
    <source>
        <dbReference type="ARBA" id="ARBA00023136"/>
    </source>
</evidence>
<dbReference type="GO" id="GO:0005044">
    <property type="term" value="F:scavenger receptor activity"/>
    <property type="evidence" value="ECO:0007669"/>
    <property type="project" value="TreeGrafter"/>
</dbReference>
<dbReference type="GO" id="GO:0016020">
    <property type="term" value="C:membrane"/>
    <property type="evidence" value="ECO:0007669"/>
    <property type="project" value="UniProtKB-SubCell"/>
</dbReference>
<comment type="similarity">
    <text evidence="2">Belongs to the CD36 family.</text>
</comment>
<feature type="transmembrane region" description="Helical" evidence="7">
    <location>
        <begin position="344"/>
        <end position="365"/>
    </location>
</feature>
<evidence type="ECO:0000313" key="8">
    <source>
        <dbReference type="Proteomes" id="UP000095282"/>
    </source>
</evidence>
<comment type="subcellular location">
    <subcellularLocation>
        <location evidence="1">Membrane</location>
    </subcellularLocation>
</comment>
<dbReference type="Pfam" id="PF01130">
    <property type="entry name" value="CD36"/>
    <property type="match status" value="1"/>
</dbReference>
<evidence type="ECO:0000256" key="2">
    <source>
        <dbReference type="ARBA" id="ARBA00010532"/>
    </source>
</evidence>
<proteinExistence type="inferred from homology"/>
<keyword evidence="6" id="KW-0325">Glycoprotein</keyword>
<evidence type="ECO:0000256" key="7">
    <source>
        <dbReference type="SAM" id="Phobius"/>
    </source>
</evidence>
<evidence type="ECO:0000256" key="3">
    <source>
        <dbReference type="ARBA" id="ARBA00022692"/>
    </source>
</evidence>
<dbReference type="PANTHER" id="PTHR11923">
    <property type="entry name" value="SCAVENGER RECEPTOR CLASS B TYPE-1 SR-B1"/>
    <property type="match status" value="1"/>
</dbReference>
<accession>A0A1I7ULZ9</accession>
<reference evidence="9" key="1">
    <citation type="submission" date="2016-11" db="UniProtKB">
        <authorList>
            <consortium name="WormBaseParasite"/>
        </authorList>
    </citation>
    <scope>IDENTIFICATION</scope>
</reference>
<keyword evidence="8" id="KW-1185">Reference proteome</keyword>
<dbReference type="PANTHER" id="PTHR11923:SF55">
    <property type="entry name" value="SCAVENGER RECEPTOR (CD36 FAMILY) RELATED"/>
    <property type="match status" value="1"/>
</dbReference>
<keyword evidence="4 7" id="KW-1133">Transmembrane helix</keyword>
<protein>
    <submittedName>
        <fullName evidence="9">CD36 family protein</fullName>
    </submittedName>
</protein>
<dbReference type="AlphaFoldDB" id="A0A1I7ULZ9"/>
<evidence type="ECO:0000313" key="9">
    <source>
        <dbReference type="WBParaSite" id="Csp11.Scaffold630.g17302.t1"/>
    </source>
</evidence>
<dbReference type="GO" id="GO:0005737">
    <property type="term" value="C:cytoplasm"/>
    <property type="evidence" value="ECO:0007669"/>
    <property type="project" value="TreeGrafter"/>
</dbReference>
<dbReference type="STRING" id="1561998.A0A1I7ULZ9"/>
<evidence type="ECO:0000256" key="1">
    <source>
        <dbReference type="ARBA" id="ARBA00004370"/>
    </source>
</evidence>
<dbReference type="WBParaSite" id="Csp11.Scaffold630.g17302.t1">
    <property type="protein sequence ID" value="Csp11.Scaffold630.g17302.t1"/>
    <property type="gene ID" value="Csp11.Scaffold630.g17302"/>
</dbReference>
<sequence>MNLFQGAVGSMIDPQFKITRTGRTIIATALMILGEYPFVSHKVREVLFDGYEDALLSAAHSGIVTVLSGIFKGEGGSIVPIPIPQMPKFGYFQGYNNSRDEEYWIETGKKDINQIGRVQKWAGITELPDSWWMTPEARSIRGSDTGSFTQMHLDESSTSDMFFSFMCRSFTKTFYKKETIQSIPTMGKGPCHQTVDCSKSINFCHACCDGSFYNGTYLLPPGMFPLVCYPGRLQPTPFAVVYSPPHFLFSPDEVRNTVVGMSPDPEKHEPMIYYHETYSGTTLKVTNRLQVNMPVIKSHDVPSSENMPNVMIPLFWQEATPIYHQFIFNQVWFGFVLVPRLMTVLQFVALGLGLLLLTILVFLQLRKNQKTTIRPSGSFLETTTHWLSSTSSSSTNESGGLRRM</sequence>
<keyword evidence="5 7" id="KW-0472">Membrane</keyword>
<dbReference type="InterPro" id="IPR002159">
    <property type="entry name" value="CD36_fam"/>
</dbReference>
<evidence type="ECO:0000256" key="6">
    <source>
        <dbReference type="ARBA" id="ARBA00023180"/>
    </source>
</evidence>
<name>A0A1I7ULZ9_9PELO</name>
<keyword evidence="3 7" id="KW-0812">Transmembrane</keyword>
<dbReference type="Proteomes" id="UP000095282">
    <property type="component" value="Unplaced"/>
</dbReference>
<evidence type="ECO:0000256" key="4">
    <source>
        <dbReference type="ARBA" id="ARBA00022989"/>
    </source>
</evidence>